<evidence type="ECO:0000313" key="2">
    <source>
        <dbReference type="Proteomes" id="UP000502929"/>
    </source>
</evidence>
<dbReference type="EMBL" id="MT251347">
    <property type="protein sequence ID" value="QIW86699.1"/>
    <property type="molecule type" value="Genomic_DNA"/>
</dbReference>
<proteinExistence type="predicted"/>
<reference evidence="1 2" key="1">
    <citation type="submission" date="2020-03" db="EMBL/GenBank/DDBJ databases">
        <authorList>
            <person name="Kojic M."/>
            <person name="Vukotic G."/>
        </authorList>
    </citation>
    <scope>NUCLEOTIDE SEQUENCE [LARGE SCALE GENOMIC DNA]</scope>
</reference>
<accession>A0A6H0X3I4</accession>
<keyword evidence="2" id="KW-1185">Reference proteome</keyword>
<gene>
    <name evidence="1" type="ORF">24149LASTA_00072</name>
</gene>
<name>A0A6H0X3I4_9CAUD</name>
<evidence type="ECO:0000313" key="1">
    <source>
        <dbReference type="EMBL" id="QIW86699.1"/>
    </source>
</evidence>
<sequence>MSRHEDIESSVVQTRTEAVLSIKKRQNGDLYNLSYDLNDILFRLRGDGLPTAGGANEKNVEPTGFVPCIEKELSTTDELIGAIGEKIREIRSLI</sequence>
<organism evidence="1 2">
    <name type="scientific">Klebsiella phage LASTA</name>
    <dbReference type="NCBI Taxonomy" id="2723758"/>
    <lineage>
        <taxon>Viruses</taxon>
        <taxon>Duplodnaviria</taxon>
        <taxon>Heunggongvirae</taxon>
        <taxon>Uroviricota</taxon>
        <taxon>Caudoviricetes</taxon>
        <taxon>Lastavirus</taxon>
        <taxon>Lastavirus lasta</taxon>
    </lineage>
</organism>
<protein>
    <submittedName>
        <fullName evidence="1">Uncharacterized protein</fullName>
    </submittedName>
</protein>
<dbReference type="Proteomes" id="UP000502929">
    <property type="component" value="Segment"/>
</dbReference>